<proteinExistence type="predicted"/>
<dbReference type="EMBL" id="LKCW01000184">
    <property type="protein sequence ID" value="KPM36928.1"/>
    <property type="molecule type" value="Genomic_DNA"/>
</dbReference>
<organism evidence="1 2">
    <name type="scientific">Neonectria ditissima</name>
    <dbReference type="NCBI Taxonomy" id="78410"/>
    <lineage>
        <taxon>Eukaryota</taxon>
        <taxon>Fungi</taxon>
        <taxon>Dikarya</taxon>
        <taxon>Ascomycota</taxon>
        <taxon>Pezizomycotina</taxon>
        <taxon>Sordariomycetes</taxon>
        <taxon>Hypocreomycetidae</taxon>
        <taxon>Hypocreales</taxon>
        <taxon>Nectriaceae</taxon>
        <taxon>Neonectria</taxon>
    </lineage>
</organism>
<dbReference type="Gene3D" id="2.80.10.50">
    <property type="match status" value="1"/>
</dbReference>
<accession>A0A0P7AHL6</accession>
<dbReference type="OrthoDB" id="3439489at2759"/>
<dbReference type="AlphaFoldDB" id="A0A0P7AHL6"/>
<gene>
    <name evidence="1" type="ORF">AK830_g9639</name>
</gene>
<evidence type="ECO:0000313" key="1">
    <source>
        <dbReference type="EMBL" id="KPM36928.1"/>
    </source>
</evidence>
<protein>
    <submittedName>
        <fullName evidence="1">Uncharacterized protein</fullName>
    </submittedName>
</protein>
<evidence type="ECO:0000313" key="2">
    <source>
        <dbReference type="Proteomes" id="UP000050424"/>
    </source>
</evidence>
<reference evidence="1 2" key="1">
    <citation type="submission" date="2015-09" db="EMBL/GenBank/DDBJ databases">
        <title>Draft genome of a European isolate of the apple canker pathogen Neonectria ditissima.</title>
        <authorList>
            <person name="Gomez-Cortecero A."/>
            <person name="Harrison R.J."/>
            <person name="Armitage A.D."/>
        </authorList>
    </citation>
    <scope>NUCLEOTIDE SEQUENCE [LARGE SCALE GENOMIC DNA]</scope>
    <source>
        <strain evidence="1 2">R09/05</strain>
    </source>
</reference>
<keyword evidence="2" id="KW-1185">Reference proteome</keyword>
<name>A0A0P7AHL6_9HYPO</name>
<dbReference type="Proteomes" id="UP000050424">
    <property type="component" value="Unassembled WGS sequence"/>
</dbReference>
<comment type="caution">
    <text evidence="1">The sequence shown here is derived from an EMBL/GenBank/DDBJ whole genome shotgun (WGS) entry which is preliminary data.</text>
</comment>
<sequence length="147" mass="16447">MNSIEIPFTIFVDGKPVGFPAEDEDRFQARAGPQPAVFSLRDGRLQSQGWFLGRSVIEDMSLMPKRVYWFKVGSGQEDAIQRVDAFPNGGSFDLKFAGRFHMNRDLDVRFSFDTDGIDVGAPLVIVDGNLFAALLPEPQQPVQIRLQ</sequence>